<accession>A0A9P0AEN6</accession>
<feature type="compositionally biased region" description="Low complexity" evidence="1">
    <location>
        <begin position="70"/>
        <end position="86"/>
    </location>
</feature>
<protein>
    <submittedName>
        <fullName evidence="2">Uncharacterized protein</fullName>
    </submittedName>
</protein>
<reference evidence="2" key="1">
    <citation type="submission" date="2021-12" db="EMBL/GenBank/DDBJ databases">
        <authorList>
            <person name="King R."/>
        </authorList>
    </citation>
    <scope>NUCLEOTIDE SEQUENCE</scope>
</reference>
<evidence type="ECO:0000313" key="2">
    <source>
        <dbReference type="EMBL" id="CAH0390172.1"/>
    </source>
</evidence>
<proteinExistence type="predicted"/>
<dbReference type="AlphaFoldDB" id="A0A9P0AEN6"/>
<feature type="region of interest" description="Disordered" evidence="1">
    <location>
        <begin position="65"/>
        <end position="127"/>
    </location>
</feature>
<evidence type="ECO:0000313" key="3">
    <source>
        <dbReference type="Proteomes" id="UP001152759"/>
    </source>
</evidence>
<name>A0A9P0AEN6_BEMTA</name>
<feature type="compositionally biased region" description="Low complexity" evidence="1">
    <location>
        <begin position="107"/>
        <end position="125"/>
    </location>
</feature>
<keyword evidence="3" id="KW-1185">Reference proteome</keyword>
<evidence type="ECO:0000256" key="1">
    <source>
        <dbReference type="SAM" id="MobiDB-lite"/>
    </source>
</evidence>
<dbReference type="EMBL" id="OU963866">
    <property type="protein sequence ID" value="CAH0390172.1"/>
    <property type="molecule type" value="Genomic_DNA"/>
</dbReference>
<gene>
    <name evidence="2" type="ORF">BEMITA_LOCUS8916</name>
</gene>
<sequence length="252" mass="27121">MDLKHDTAYMRGGPGPGDGIKSESRVHSPCFGAPEISVGRPLSVVASNGLFSGLGSSKTLRSDDWLSTAHSPNSHSHSGHNHNPTSQTSVPLTPSPGPPANQFTVISSNGYSSPMSSGSYDPYSPTNGRIDDEFRKYRSGLRRIHDEEPIRELGIGQCLESLPENDLCEVPLRARKVFQPAGLFPAPFSSFMPGTKRSQGFSEPGPRGRECCGFVSVHSSSPDPENSATVRNPRPVPLFVASAERNFSICRN</sequence>
<feature type="region of interest" description="Disordered" evidence="1">
    <location>
        <begin position="1"/>
        <end position="38"/>
    </location>
</feature>
<dbReference type="Proteomes" id="UP001152759">
    <property type="component" value="Chromosome 5"/>
</dbReference>
<organism evidence="2 3">
    <name type="scientific">Bemisia tabaci</name>
    <name type="common">Sweetpotato whitefly</name>
    <name type="synonym">Aleurodes tabaci</name>
    <dbReference type="NCBI Taxonomy" id="7038"/>
    <lineage>
        <taxon>Eukaryota</taxon>
        <taxon>Metazoa</taxon>
        <taxon>Ecdysozoa</taxon>
        <taxon>Arthropoda</taxon>
        <taxon>Hexapoda</taxon>
        <taxon>Insecta</taxon>
        <taxon>Pterygota</taxon>
        <taxon>Neoptera</taxon>
        <taxon>Paraneoptera</taxon>
        <taxon>Hemiptera</taxon>
        <taxon>Sternorrhyncha</taxon>
        <taxon>Aleyrodoidea</taxon>
        <taxon>Aleyrodidae</taxon>
        <taxon>Aleyrodinae</taxon>
        <taxon>Bemisia</taxon>
    </lineage>
</organism>